<organism evidence="1 2">
    <name type="scientific">Diaporthe helianthi</name>
    <dbReference type="NCBI Taxonomy" id="158607"/>
    <lineage>
        <taxon>Eukaryota</taxon>
        <taxon>Fungi</taxon>
        <taxon>Dikarya</taxon>
        <taxon>Ascomycota</taxon>
        <taxon>Pezizomycotina</taxon>
        <taxon>Sordariomycetes</taxon>
        <taxon>Sordariomycetidae</taxon>
        <taxon>Diaporthales</taxon>
        <taxon>Diaporthaceae</taxon>
        <taxon>Diaporthe</taxon>
    </lineage>
</organism>
<dbReference type="EMBL" id="MAVT02001075">
    <property type="protein sequence ID" value="POS72128.1"/>
    <property type="molecule type" value="Genomic_DNA"/>
</dbReference>
<sequence length="201" mass="22276">MDAVHHAGSPAWYGVQPQASLHRTGPLCSTQSPFKVSAWRSARVAFRSSALTPKVAKFHFQHPQLAVRQFIRADGQLMGQLGAAFKQREQKWHRHIRPQKRSPTLHTRPLLTKRPGLADLDWTSSQSHATAPTRPAATLLGPLFLLGQLRQSHPIAAISGSGSHSQLQVRRSPRRHWLADWVGEKTSASVMACRSIASRKG</sequence>
<comment type="caution">
    <text evidence="1">The sequence shown here is derived from an EMBL/GenBank/DDBJ whole genome shotgun (WGS) entry which is preliminary data.</text>
</comment>
<protein>
    <submittedName>
        <fullName evidence="1">Uncharacterized protein</fullName>
    </submittedName>
</protein>
<dbReference type="AlphaFoldDB" id="A0A2P5HPF8"/>
<dbReference type="Proteomes" id="UP000094444">
    <property type="component" value="Unassembled WGS sequence"/>
</dbReference>
<name>A0A2P5HPF8_DIAHE</name>
<evidence type="ECO:0000313" key="2">
    <source>
        <dbReference type="Proteomes" id="UP000094444"/>
    </source>
</evidence>
<evidence type="ECO:0000313" key="1">
    <source>
        <dbReference type="EMBL" id="POS72128.1"/>
    </source>
</evidence>
<dbReference type="InParanoid" id="A0A2P5HPF8"/>
<proteinExistence type="predicted"/>
<gene>
    <name evidence="1" type="ORF">DHEL01_v209473</name>
</gene>
<accession>A0A2P5HPF8</accession>
<reference evidence="1" key="1">
    <citation type="submission" date="2017-09" db="EMBL/GenBank/DDBJ databases">
        <title>Polyketide synthases of a Diaporthe helianthi virulent isolate.</title>
        <authorList>
            <person name="Baroncelli R."/>
        </authorList>
    </citation>
    <scope>NUCLEOTIDE SEQUENCE [LARGE SCALE GENOMIC DNA]</scope>
    <source>
        <strain evidence="1">7/96</strain>
    </source>
</reference>
<keyword evidence="2" id="KW-1185">Reference proteome</keyword>